<accession>A0A0C2XZ51</accession>
<sequence length="175" mass="19399">MPSVCQTQRGSLRGMWPDCTCPMCCRCSGKLRRSRAAPFVLPILTSQSCSGSLDTHSGKRLSSRVCSYSDSWKPVFHSTKTPAIGCDVFKLSQAHRKVIGWMETVKQITRTGVATITSRGRPFLLRISSPSGRNSDANSSYIWEPQITNFGLIIAKGGEDAQAFSTQFPERRSYR</sequence>
<keyword evidence="2" id="KW-1185">Reference proteome</keyword>
<reference evidence="2" key="2">
    <citation type="submission" date="2015-01" db="EMBL/GenBank/DDBJ databases">
        <title>Evolutionary Origins and Diversification of the Mycorrhizal Mutualists.</title>
        <authorList>
            <consortium name="DOE Joint Genome Institute"/>
            <consortium name="Mycorrhizal Genomics Consortium"/>
            <person name="Kohler A."/>
            <person name="Kuo A."/>
            <person name="Nagy L.G."/>
            <person name="Floudas D."/>
            <person name="Copeland A."/>
            <person name="Barry K.W."/>
            <person name="Cichocki N."/>
            <person name="Veneault-Fourrey C."/>
            <person name="LaButti K."/>
            <person name="Lindquist E.A."/>
            <person name="Lipzen A."/>
            <person name="Lundell T."/>
            <person name="Morin E."/>
            <person name="Murat C."/>
            <person name="Riley R."/>
            <person name="Ohm R."/>
            <person name="Sun H."/>
            <person name="Tunlid A."/>
            <person name="Henrissat B."/>
            <person name="Grigoriev I.V."/>
            <person name="Hibbett D.S."/>
            <person name="Martin F."/>
        </authorList>
    </citation>
    <scope>NUCLEOTIDE SEQUENCE [LARGE SCALE GENOMIC DNA]</scope>
    <source>
        <strain evidence="2">MAFF 305830</strain>
    </source>
</reference>
<reference evidence="1 2" key="1">
    <citation type="submission" date="2014-04" db="EMBL/GenBank/DDBJ databases">
        <authorList>
            <consortium name="DOE Joint Genome Institute"/>
            <person name="Kuo A."/>
            <person name="Zuccaro A."/>
            <person name="Kohler A."/>
            <person name="Nagy L.G."/>
            <person name="Floudas D."/>
            <person name="Copeland A."/>
            <person name="Barry K.W."/>
            <person name="Cichocki N."/>
            <person name="Veneault-Fourrey C."/>
            <person name="LaButti K."/>
            <person name="Lindquist E.A."/>
            <person name="Lipzen A."/>
            <person name="Lundell T."/>
            <person name="Morin E."/>
            <person name="Murat C."/>
            <person name="Sun H."/>
            <person name="Tunlid A."/>
            <person name="Henrissat B."/>
            <person name="Grigoriev I.V."/>
            <person name="Hibbett D.S."/>
            <person name="Martin F."/>
            <person name="Nordberg H.P."/>
            <person name="Cantor M.N."/>
            <person name="Hua S.X."/>
        </authorList>
    </citation>
    <scope>NUCLEOTIDE SEQUENCE [LARGE SCALE GENOMIC DNA]</scope>
    <source>
        <strain evidence="1 2">MAFF 305830</strain>
    </source>
</reference>
<protein>
    <submittedName>
        <fullName evidence="1">Uncharacterized protein</fullName>
    </submittedName>
</protein>
<dbReference type="EMBL" id="KN824277">
    <property type="protein sequence ID" value="KIM34117.1"/>
    <property type="molecule type" value="Genomic_DNA"/>
</dbReference>
<name>A0A0C2XZ51_SERVB</name>
<gene>
    <name evidence="1" type="ORF">M408DRAFT_90893</name>
</gene>
<evidence type="ECO:0000313" key="1">
    <source>
        <dbReference type="EMBL" id="KIM34117.1"/>
    </source>
</evidence>
<dbReference type="HOGENOM" id="CLU_1533485_0_0_1"/>
<organism evidence="1 2">
    <name type="scientific">Serendipita vermifera MAFF 305830</name>
    <dbReference type="NCBI Taxonomy" id="933852"/>
    <lineage>
        <taxon>Eukaryota</taxon>
        <taxon>Fungi</taxon>
        <taxon>Dikarya</taxon>
        <taxon>Basidiomycota</taxon>
        <taxon>Agaricomycotina</taxon>
        <taxon>Agaricomycetes</taxon>
        <taxon>Sebacinales</taxon>
        <taxon>Serendipitaceae</taxon>
        <taxon>Serendipita</taxon>
    </lineage>
</organism>
<evidence type="ECO:0000313" key="2">
    <source>
        <dbReference type="Proteomes" id="UP000054097"/>
    </source>
</evidence>
<proteinExistence type="predicted"/>
<dbReference type="AlphaFoldDB" id="A0A0C2XZ51"/>
<dbReference type="Proteomes" id="UP000054097">
    <property type="component" value="Unassembled WGS sequence"/>
</dbReference>